<dbReference type="Pfam" id="PF01613">
    <property type="entry name" value="Flavin_Reduct"/>
    <property type="match status" value="1"/>
</dbReference>
<evidence type="ECO:0000256" key="4">
    <source>
        <dbReference type="ARBA" id="ARBA00038054"/>
    </source>
</evidence>
<accession>A0A6L9UL37</accession>
<evidence type="ECO:0000256" key="3">
    <source>
        <dbReference type="ARBA" id="ARBA00022643"/>
    </source>
</evidence>
<proteinExistence type="inferred from homology"/>
<protein>
    <submittedName>
        <fullName evidence="6">Flavin reductase family protein</fullName>
    </submittedName>
</protein>
<reference evidence="6 7" key="1">
    <citation type="submission" date="2019-12" db="EMBL/GenBank/DDBJ databases">
        <title>Rhizobium genotypes associated with high levels of biological nitrogen fixation by grain legumes in a temperate-maritime cropping system.</title>
        <authorList>
            <person name="Maluk M."/>
            <person name="Francesc Ferrando Molina F."/>
            <person name="Lopez Del Egido L."/>
            <person name="Lafos M."/>
            <person name="Langarica-Fuentes A."/>
            <person name="Gebre Yohannes G."/>
            <person name="Young M.W."/>
            <person name="Martin P."/>
            <person name="Gantlett R."/>
            <person name="Kenicer G."/>
            <person name="Hawes C."/>
            <person name="Begg G.S."/>
            <person name="Quilliam R.S."/>
            <person name="Squire G.R."/>
            <person name="Poole P.S."/>
            <person name="Young P.W."/>
            <person name="Iannetta P.M."/>
            <person name="James E.K."/>
        </authorList>
    </citation>
    <scope>NUCLEOTIDE SEQUENCE [LARGE SCALE GENOMIC DNA]</scope>
    <source>
        <strain evidence="6 7">JHI1118</strain>
    </source>
</reference>
<dbReference type="AlphaFoldDB" id="A0A6L9UL37"/>
<evidence type="ECO:0000259" key="5">
    <source>
        <dbReference type="SMART" id="SM00903"/>
    </source>
</evidence>
<keyword evidence="3" id="KW-0288">FMN</keyword>
<evidence type="ECO:0000256" key="2">
    <source>
        <dbReference type="ARBA" id="ARBA00022630"/>
    </source>
</evidence>
<comment type="cofactor">
    <cofactor evidence="1">
        <name>FMN</name>
        <dbReference type="ChEBI" id="CHEBI:58210"/>
    </cofactor>
</comment>
<organism evidence="6 7">
    <name type="scientific">Rhizobium lusitanum</name>
    <dbReference type="NCBI Taxonomy" id="293958"/>
    <lineage>
        <taxon>Bacteria</taxon>
        <taxon>Pseudomonadati</taxon>
        <taxon>Pseudomonadota</taxon>
        <taxon>Alphaproteobacteria</taxon>
        <taxon>Hyphomicrobiales</taxon>
        <taxon>Rhizobiaceae</taxon>
        <taxon>Rhizobium/Agrobacterium group</taxon>
        <taxon>Rhizobium</taxon>
    </lineage>
</organism>
<sequence>MEIDPAIFDTAEMNFLLTSLVVPRAIGWISTISKEGIANLSPFSFFTVASTAPPHLLFSSASDTKDSVVNARETGEFVVNITDQSLLDVIVGSSAAVAPSVDEFELVGLERAPSVKVAAPRVARAKAHFECRLADIVTVGTSSLVIGEIIHLHCDPSIWSDGRVQPDLLRPLARLGGSKYASLGEIFSLPAPTIDERG</sequence>
<dbReference type="SUPFAM" id="SSF50475">
    <property type="entry name" value="FMN-binding split barrel"/>
    <property type="match status" value="1"/>
</dbReference>
<comment type="similarity">
    <text evidence="4">Belongs to the flavoredoxin family.</text>
</comment>
<dbReference type="Proteomes" id="UP000483035">
    <property type="component" value="Unassembled WGS sequence"/>
</dbReference>
<comment type="caution">
    <text evidence="6">The sequence shown here is derived from an EMBL/GenBank/DDBJ whole genome shotgun (WGS) entry which is preliminary data.</text>
</comment>
<dbReference type="PANTHER" id="PTHR33798">
    <property type="entry name" value="FLAVOPROTEIN OXYGENASE"/>
    <property type="match status" value="1"/>
</dbReference>
<keyword evidence="2" id="KW-0285">Flavoprotein</keyword>
<dbReference type="GO" id="GO:0010181">
    <property type="term" value="F:FMN binding"/>
    <property type="evidence" value="ECO:0007669"/>
    <property type="project" value="InterPro"/>
</dbReference>
<evidence type="ECO:0000313" key="6">
    <source>
        <dbReference type="EMBL" id="NEI74550.1"/>
    </source>
</evidence>
<evidence type="ECO:0000256" key="1">
    <source>
        <dbReference type="ARBA" id="ARBA00001917"/>
    </source>
</evidence>
<dbReference type="InterPro" id="IPR002563">
    <property type="entry name" value="Flavin_Rdtase-like_dom"/>
</dbReference>
<dbReference type="RefSeq" id="WP_163993929.1">
    <property type="nucleotide sequence ID" value="NZ_WUEY01000033.1"/>
</dbReference>
<dbReference type="SMART" id="SM00903">
    <property type="entry name" value="Flavin_Reduct"/>
    <property type="match status" value="1"/>
</dbReference>
<name>A0A6L9UL37_9HYPH</name>
<dbReference type="InterPro" id="IPR012349">
    <property type="entry name" value="Split_barrel_FMN-bd"/>
</dbReference>
<dbReference type="EMBL" id="WUEY01000033">
    <property type="protein sequence ID" value="NEI74550.1"/>
    <property type="molecule type" value="Genomic_DNA"/>
</dbReference>
<evidence type="ECO:0000313" key="7">
    <source>
        <dbReference type="Proteomes" id="UP000483035"/>
    </source>
</evidence>
<dbReference type="GO" id="GO:0016646">
    <property type="term" value="F:oxidoreductase activity, acting on the CH-NH group of donors, NAD or NADP as acceptor"/>
    <property type="evidence" value="ECO:0007669"/>
    <property type="project" value="UniProtKB-ARBA"/>
</dbReference>
<feature type="domain" description="Flavin reductase like" evidence="5">
    <location>
        <begin position="19"/>
        <end position="166"/>
    </location>
</feature>
<dbReference type="PANTHER" id="PTHR33798:SF5">
    <property type="entry name" value="FLAVIN REDUCTASE LIKE DOMAIN-CONTAINING PROTEIN"/>
    <property type="match status" value="1"/>
</dbReference>
<gene>
    <name evidence="6" type="ORF">GR212_33945</name>
</gene>
<dbReference type="Gene3D" id="2.30.110.10">
    <property type="entry name" value="Electron Transport, Fmn-binding Protein, Chain A"/>
    <property type="match status" value="1"/>
</dbReference>